<comment type="caution">
    <text evidence="2">The sequence shown here is derived from an EMBL/GenBank/DDBJ whole genome shotgun (WGS) entry which is preliminary data.</text>
</comment>
<reference evidence="2" key="1">
    <citation type="submission" date="2023-03" db="EMBL/GenBank/DDBJ databases">
        <title>Massive genome expansion in bonnet fungi (Mycena s.s.) driven by repeated elements and novel gene families across ecological guilds.</title>
        <authorList>
            <consortium name="Lawrence Berkeley National Laboratory"/>
            <person name="Harder C.B."/>
            <person name="Miyauchi S."/>
            <person name="Viragh M."/>
            <person name="Kuo A."/>
            <person name="Thoen E."/>
            <person name="Andreopoulos B."/>
            <person name="Lu D."/>
            <person name="Skrede I."/>
            <person name="Drula E."/>
            <person name="Henrissat B."/>
            <person name="Morin E."/>
            <person name="Kohler A."/>
            <person name="Barry K."/>
            <person name="LaButti K."/>
            <person name="Morin E."/>
            <person name="Salamov A."/>
            <person name="Lipzen A."/>
            <person name="Mereny Z."/>
            <person name="Hegedus B."/>
            <person name="Baldrian P."/>
            <person name="Stursova M."/>
            <person name="Weitz H."/>
            <person name="Taylor A."/>
            <person name="Grigoriev I.V."/>
            <person name="Nagy L.G."/>
            <person name="Martin F."/>
            <person name="Kauserud H."/>
        </authorList>
    </citation>
    <scope>NUCLEOTIDE SEQUENCE</scope>
    <source>
        <strain evidence="2">CBHHK182m</strain>
    </source>
</reference>
<feature type="region of interest" description="Disordered" evidence="1">
    <location>
        <begin position="24"/>
        <end position="43"/>
    </location>
</feature>
<accession>A0AAD7JP62</accession>
<proteinExistence type="predicted"/>
<dbReference type="AlphaFoldDB" id="A0AAD7JP62"/>
<dbReference type="Proteomes" id="UP001215598">
    <property type="component" value="Unassembled WGS sequence"/>
</dbReference>
<sequence length="204" mass="22216">MSYAASPLPRLIKSRAWRNAVHVTERQAAPPSQKERPLKTSKVGEGEMVSTFRNLPNLVWVKMYVLPGDNCGSRAHGRSLRLAAVELKENGEAVSGNENLETSSGPEQPKPLEYSVEQLWWKVVQNCSTIARDCLDNIVYTAFTHTFISPLVVPPLGTVKSGTSSDVTLPQGAEEAIGIIDHVNVDVDVRSSISGLKQKSIPVA</sequence>
<keyword evidence="3" id="KW-1185">Reference proteome</keyword>
<organism evidence="2 3">
    <name type="scientific">Mycena metata</name>
    <dbReference type="NCBI Taxonomy" id="1033252"/>
    <lineage>
        <taxon>Eukaryota</taxon>
        <taxon>Fungi</taxon>
        <taxon>Dikarya</taxon>
        <taxon>Basidiomycota</taxon>
        <taxon>Agaricomycotina</taxon>
        <taxon>Agaricomycetes</taxon>
        <taxon>Agaricomycetidae</taxon>
        <taxon>Agaricales</taxon>
        <taxon>Marasmiineae</taxon>
        <taxon>Mycenaceae</taxon>
        <taxon>Mycena</taxon>
    </lineage>
</organism>
<feature type="compositionally biased region" description="Basic and acidic residues" evidence="1">
    <location>
        <begin position="33"/>
        <end position="43"/>
    </location>
</feature>
<name>A0AAD7JP62_9AGAR</name>
<evidence type="ECO:0000256" key="1">
    <source>
        <dbReference type="SAM" id="MobiDB-lite"/>
    </source>
</evidence>
<dbReference type="EMBL" id="JARKIB010000019">
    <property type="protein sequence ID" value="KAJ7769009.1"/>
    <property type="molecule type" value="Genomic_DNA"/>
</dbReference>
<gene>
    <name evidence="2" type="ORF">B0H16DRAFT_1452932</name>
</gene>
<evidence type="ECO:0000313" key="2">
    <source>
        <dbReference type="EMBL" id="KAJ7769009.1"/>
    </source>
</evidence>
<evidence type="ECO:0000313" key="3">
    <source>
        <dbReference type="Proteomes" id="UP001215598"/>
    </source>
</evidence>
<protein>
    <submittedName>
        <fullName evidence="2">Uncharacterized protein</fullName>
    </submittedName>
</protein>